<dbReference type="Gene3D" id="3.10.129.10">
    <property type="entry name" value="Hotdog Thioesterase"/>
    <property type="match status" value="1"/>
</dbReference>
<dbReference type="Proteomes" id="UP001219901">
    <property type="component" value="Chromosome"/>
</dbReference>
<dbReference type="InterPro" id="IPR029069">
    <property type="entry name" value="HotDog_dom_sf"/>
</dbReference>
<dbReference type="InterPro" id="IPR025540">
    <property type="entry name" value="FlK"/>
</dbReference>
<gene>
    <name evidence="3" type="ORF">GKO46_12655</name>
    <name evidence="4" type="ORF">GKO48_12945</name>
</gene>
<dbReference type="RefSeq" id="WP_342826601.1">
    <property type="nucleotide sequence ID" value="NZ_CP046146.1"/>
</dbReference>
<evidence type="ECO:0000313" key="3">
    <source>
        <dbReference type="EMBL" id="MDG0867913.1"/>
    </source>
</evidence>
<organism evidence="4 5">
    <name type="scientific">Candidatus Lucifugimonas marina</name>
    <dbReference type="NCBI Taxonomy" id="3038979"/>
    <lineage>
        <taxon>Bacteria</taxon>
        <taxon>Bacillati</taxon>
        <taxon>Chloroflexota</taxon>
        <taxon>Dehalococcoidia</taxon>
        <taxon>SAR202 cluster</taxon>
        <taxon>Candidatus Lucifugimonadales</taxon>
        <taxon>Candidatus Lucifugimonadaceae</taxon>
        <taxon>Candidatus Lucifugimonas</taxon>
    </lineage>
</organism>
<dbReference type="EMBL" id="WMBE01000004">
    <property type="protein sequence ID" value="MDG0867913.1"/>
    <property type="molecule type" value="Genomic_DNA"/>
</dbReference>
<reference evidence="5 6" key="1">
    <citation type="submission" date="2019-11" db="EMBL/GenBank/DDBJ databases">
        <authorList>
            <person name="Cho J.-C."/>
        </authorList>
    </citation>
    <scope>NUCLEOTIDE SEQUENCE [LARGE SCALE GENOMIC DNA]</scope>
    <source>
        <strain evidence="4 5">JH1073</strain>
        <strain evidence="3 6">JH702</strain>
    </source>
</reference>
<evidence type="ECO:0000259" key="2">
    <source>
        <dbReference type="Pfam" id="PF22636"/>
    </source>
</evidence>
<dbReference type="EMBL" id="CP046147">
    <property type="protein sequence ID" value="WFG40473.1"/>
    <property type="molecule type" value="Genomic_DNA"/>
</dbReference>
<dbReference type="PANTHER" id="PTHR36934:SF1">
    <property type="entry name" value="THIOESTERASE DOMAIN-CONTAINING PROTEIN"/>
    <property type="match status" value="1"/>
</dbReference>
<feature type="domain" description="Fluoroacetyl-CoA-specific thioesterase-like" evidence="2">
    <location>
        <begin position="30"/>
        <end position="118"/>
    </location>
</feature>
<evidence type="ECO:0000313" key="5">
    <source>
        <dbReference type="Proteomes" id="UP001219901"/>
    </source>
</evidence>
<reference evidence="5" key="3">
    <citation type="submission" date="2023-06" db="EMBL/GenBank/DDBJ databases">
        <title>Pangenomics reveal diversification of enzyme families and niche specialization in globally abundant SAR202 bacteria.</title>
        <authorList>
            <person name="Saw J.H.W."/>
        </authorList>
    </citation>
    <scope>NUCLEOTIDE SEQUENCE [LARGE SCALE GENOMIC DNA]</scope>
    <source>
        <strain evidence="5">JH1073</strain>
    </source>
</reference>
<reference evidence="4" key="2">
    <citation type="journal article" date="2023" name="Nat. Commun.">
        <title>Cultivation of marine bacteria of the SAR202 clade.</title>
        <authorList>
            <person name="Lim Y."/>
            <person name="Seo J.H."/>
            <person name="Giovannoni S.J."/>
            <person name="Kang I."/>
            <person name="Cho J.C."/>
        </authorList>
    </citation>
    <scope>NUCLEOTIDE SEQUENCE</scope>
    <source>
        <strain evidence="4">JH1073</strain>
    </source>
</reference>
<dbReference type="SUPFAM" id="SSF54637">
    <property type="entry name" value="Thioesterase/thiol ester dehydrase-isomerase"/>
    <property type="match status" value="1"/>
</dbReference>
<feature type="binding site" evidence="1">
    <location>
        <position position="114"/>
    </location>
    <ligand>
        <name>substrate</name>
    </ligand>
</feature>
<dbReference type="PIRSF" id="PIRSF014972">
    <property type="entry name" value="FlK"/>
    <property type="match status" value="1"/>
</dbReference>
<name>A0AAJ5ZLL0_9CHLR</name>
<dbReference type="Pfam" id="PF22636">
    <property type="entry name" value="FlK"/>
    <property type="match status" value="1"/>
</dbReference>
<dbReference type="AlphaFoldDB" id="A0AAJ5ZLL0"/>
<evidence type="ECO:0000313" key="4">
    <source>
        <dbReference type="EMBL" id="WFG40473.1"/>
    </source>
</evidence>
<dbReference type="Proteomes" id="UP001321249">
    <property type="component" value="Unassembled WGS sequence"/>
</dbReference>
<feature type="binding site" evidence="1">
    <location>
        <position position="63"/>
    </location>
    <ligand>
        <name>substrate</name>
    </ligand>
</feature>
<proteinExistence type="predicted"/>
<feature type="binding site" evidence="1">
    <location>
        <position position="63"/>
    </location>
    <ligand>
        <name>CoA</name>
        <dbReference type="ChEBI" id="CHEBI:57287"/>
    </ligand>
</feature>
<evidence type="ECO:0000256" key="1">
    <source>
        <dbReference type="PIRSR" id="PIRSR014972-2"/>
    </source>
</evidence>
<sequence length="119" mass="12711">MTSTPEGLTTGLSATRSLVVEGSKLYSPTGKDEHSVLSSPAMIMEMELACVDAVRPHVKASAGFHVDVKHIAPAPQNETVETTATLIEIDGKKLRFKVETKLGDTLIGTGTHRRAIVDL</sequence>
<dbReference type="PANTHER" id="PTHR36934">
    <property type="entry name" value="BLR0278 PROTEIN"/>
    <property type="match status" value="1"/>
</dbReference>
<dbReference type="InterPro" id="IPR054485">
    <property type="entry name" value="FlK-like_dom"/>
</dbReference>
<protein>
    <submittedName>
        <fullName evidence="4">Thioesterase</fullName>
    </submittedName>
</protein>
<keyword evidence="5" id="KW-1185">Reference proteome</keyword>
<evidence type="ECO:0000313" key="6">
    <source>
        <dbReference type="Proteomes" id="UP001321249"/>
    </source>
</evidence>
<accession>A0AAJ5ZLL0</accession>